<comment type="caution">
    <text evidence="4">The sequence shown here is derived from an EMBL/GenBank/DDBJ whole genome shotgun (WGS) entry which is preliminary data.</text>
</comment>
<dbReference type="RefSeq" id="WP_236862807.1">
    <property type="nucleotide sequence ID" value="NZ_BAABAZ010000006.1"/>
</dbReference>
<name>A0ABP8ELJ1_9MICO</name>
<keyword evidence="2" id="KW-0732">Signal</keyword>
<feature type="signal peptide" evidence="2">
    <location>
        <begin position="1"/>
        <end position="28"/>
    </location>
</feature>
<feature type="domain" description="Glucose/Sorbosone dehydrogenase" evidence="3">
    <location>
        <begin position="81"/>
        <end position="371"/>
    </location>
</feature>
<feature type="region of interest" description="Disordered" evidence="1">
    <location>
        <begin position="26"/>
        <end position="71"/>
    </location>
</feature>
<evidence type="ECO:0000313" key="4">
    <source>
        <dbReference type="EMBL" id="GAA4284838.1"/>
    </source>
</evidence>
<dbReference type="EMBL" id="BAABAZ010000006">
    <property type="protein sequence ID" value="GAA4284838.1"/>
    <property type="molecule type" value="Genomic_DNA"/>
</dbReference>
<evidence type="ECO:0000256" key="2">
    <source>
        <dbReference type="SAM" id="SignalP"/>
    </source>
</evidence>
<dbReference type="Pfam" id="PF07995">
    <property type="entry name" value="GSDH"/>
    <property type="match status" value="1"/>
</dbReference>
<gene>
    <name evidence="4" type="ORF">GCM10022261_23690</name>
</gene>
<dbReference type="PANTHER" id="PTHR19328:SF13">
    <property type="entry name" value="HIPL1 PROTEIN"/>
    <property type="match status" value="1"/>
</dbReference>
<dbReference type="Gene3D" id="2.120.10.30">
    <property type="entry name" value="TolB, C-terminal domain"/>
    <property type="match status" value="1"/>
</dbReference>
<keyword evidence="5" id="KW-1185">Reference proteome</keyword>
<evidence type="ECO:0000259" key="3">
    <source>
        <dbReference type="Pfam" id="PF07995"/>
    </source>
</evidence>
<reference evidence="5" key="1">
    <citation type="journal article" date="2019" name="Int. J. Syst. Evol. Microbiol.">
        <title>The Global Catalogue of Microorganisms (GCM) 10K type strain sequencing project: providing services to taxonomists for standard genome sequencing and annotation.</title>
        <authorList>
            <consortium name="The Broad Institute Genomics Platform"/>
            <consortium name="The Broad Institute Genome Sequencing Center for Infectious Disease"/>
            <person name="Wu L."/>
            <person name="Ma J."/>
        </authorList>
    </citation>
    <scope>NUCLEOTIDE SEQUENCE [LARGE SCALE GENOMIC DNA]</scope>
    <source>
        <strain evidence="5">JCM 17458</strain>
    </source>
</reference>
<dbReference type="PANTHER" id="PTHR19328">
    <property type="entry name" value="HEDGEHOG-INTERACTING PROTEIN"/>
    <property type="match status" value="1"/>
</dbReference>
<feature type="chain" id="PRO_5047124606" evidence="2">
    <location>
        <begin position="29"/>
        <end position="387"/>
    </location>
</feature>
<dbReference type="InterPro" id="IPR011042">
    <property type="entry name" value="6-blade_b-propeller_TolB-like"/>
</dbReference>
<proteinExistence type="predicted"/>
<evidence type="ECO:0000313" key="5">
    <source>
        <dbReference type="Proteomes" id="UP001501586"/>
    </source>
</evidence>
<sequence>MSDAANVLGRLAVTLAVTLMLSACASGAGEPDGRTTSADGAPAETVADPPADRPDGDDTAVEEQEPGQPRFDEAQVLAVGLDTPWSIAFHDRAPLISERDTARILELAPDGSAREVGTVEGVVSSGESGLLGLAVGPDARLYVYSTGQDGNRIQRFELQGEPGGLRLGSVETIVEGIPASSTHNGGRLAFGPDGMLYASTGDAQDQPSAQDLDSLGGKILRMSPDGEAPEDNPFPDSLVYSLGHRNVQGIAWADDGTMYASEFGQNTWDELNVIEAGGNFGWPEVEGAGGGDDYLDPIVQWEPREASPSGIAVHGDTVYVAGLRGQRLLAVDRNDPADFTEHWSGEFGRLRDVVLAPDGALWVLTNNTDGRGSPGPDDDRVLRIPVR</sequence>
<evidence type="ECO:0000256" key="1">
    <source>
        <dbReference type="SAM" id="MobiDB-lite"/>
    </source>
</evidence>
<dbReference type="SUPFAM" id="SSF50952">
    <property type="entry name" value="Soluble quinoprotein glucose dehydrogenase"/>
    <property type="match status" value="1"/>
</dbReference>
<dbReference type="Proteomes" id="UP001501586">
    <property type="component" value="Unassembled WGS sequence"/>
</dbReference>
<organism evidence="4 5">
    <name type="scientific">Brevibacterium daeguense</name>
    <dbReference type="NCBI Taxonomy" id="909936"/>
    <lineage>
        <taxon>Bacteria</taxon>
        <taxon>Bacillati</taxon>
        <taxon>Actinomycetota</taxon>
        <taxon>Actinomycetes</taxon>
        <taxon>Micrococcales</taxon>
        <taxon>Brevibacteriaceae</taxon>
        <taxon>Brevibacterium</taxon>
    </lineage>
</organism>
<protein>
    <submittedName>
        <fullName evidence="4">PQQ-dependent sugar dehydrogenase</fullName>
    </submittedName>
</protein>
<dbReference type="InterPro" id="IPR012938">
    <property type="entry name" value="Glc/Sorbosone_DH"/>
</dbReference>
<dbReference type="InterPro" id="IPR011041">
    <property type="entry name" value="Quinoprot_gluc/sorb_DH_b-prop"/>
</dbReference>
<accession>A0ABP8ELJ1</accession>